<dbReference type="EMBL" id="CABIJS010000717">
    <property type="protein sequence ID" value="VUZ57377.1"/>
    <property type="molecule type" value="Genomic_DNA"/>
</dbReference>
<accession>A0A564ZAK9</accession>
<dbReference type="Proteomes" id="UP000321570">
    <property type="component" value="Unassembled WGS sequence"/>
</dbReference>
<dbReference type="EMBL" id="CABIJS010000703">
    <property type="protein sequence ID" value="VUZ56400.1"/>
    <property type="molecule type" value="Genomic_DNA"/>
</dbReference>
<evidence type="ECO:0000313" key="3">
    <source>
        <dbReference type="EMBL" id="VUZ57377.1"/>
    </source>
</evidence>
<reference evidence="1 4" key="1">
    <citation type="submission" date="2019-07" db="EMBL/GenBank/DDBJ databases">
        <authorList>
            <person name="Jastrzebski P J."/>
            <person name="Paukszto L."/>
            <person name="Jastrzebski P J."/>
        </authorList>
    </citation>
    <scope>NUCLEOTIDE SEQUENCE [LARGE SCALE GENOMIC DNA]</scope>
    <source>
        <strain evidence="1 4">WMS-il1</strain>
    </source>
</reference>
<name>A0A564ZAK9_HYMDI</name>
<keyword evidence="4" id="KW-1185">Reference proteome</keyword>
<sequence length="61" mass="7083">MHVCHVRRHGFDPYRHSLSEWNGQPHWLSRSDIDGGGIRVTQQRGSMVPLTTQGERWKTLS</sequence>
<dbReference type="EMBL" id="CABIJS010000703">
    <property type="protein sequence ID" value="VUZ56399.1"/>
    <property type="molecule type" value="Genomic_DNA"/>
</dbReference>
<organism evidence="1 4">
    <name type="scientific">Hymenolepis diminuta</name>
    <name type="common">Rat tapeworm</name>
    <dbReference type="NCBI Taxonomy" id="6216"/>
    <lineage>
        <taxon>Eukaryota</taxon>
        <taxon>Metazoa</taxon>
        <taxon>Spiralia</taxon>
        <taxon>Lophotrochozoa</taxon>
        <taxon>Platyhelminthes</taxon>
        <taxon>Cestoda</taxon>
        <taxon>Eucestoda</taxon>
        <taxon>Cyclophyllidea</taxon>
        <taxon>Hymenolepididae</taxon>
        <taxon>Hymenolepis</taxon>
    </lineage>
</organism>
<evidence type="ECO:0000313" key="2">
    <source>
        <dbReference type="EMBL" id="VUZ56400.1"/>
    </source>
</evidence>
<dbReference type="AlphaFoldDB" id="A0A564ZAK9"/>
<gene>
    <name evidence="2" type="ORF">WMSIL1_LOCUS14046</name>
    <name evidence="1" type="ORF">WMSIL1_LOCUS14062</name>
    <name evidence="3" type="ORF">WMSIL1_LOCUS14829</name>
</gene>
<protein>
    <submittedName>
        <fullName evidence="1">Uncharacterized protein</fullName>
    </submittedName>
</protein>
<evidence type="ECO:0000313" key="1">
    <source>
        <dbReference type="EMBL" id="VUZ56399.1"/>
    </source>
</evidence>
<evidence type="ECO:0000313" key="4">
    <source>
        <dbReference type="Proteomes" id="UP000321570"/>
    </source>
</evidence>
<proteinExistence type="predicted"/>